<proteinExistence type="predicted"/>
<protein>
    <submittedName>
        <fullName evidence="1">Uncharacterized protein</fullName>
    </submittedName>
</protein>
<accession>A0AC60VZC4</accession>
<reference evidence="1 2" key="1">
    <citation type="journal article" date="2020" name="Appl. Environ. Microbiol.">
        <title>Genomic Characteristics of a Novel Species of Ammonia-Oxidizing Archaea from the Jiulong River Estuary.</title>
        <authorList>
            <person name="Zou D."/>
            <person name="Wan R."/>
            <person name="Han L."/>
            <person name="Xu M.N."/>
            <person name="Liu Y."/>
            <person name="Liu H."/>
            <person name="Kao S.J."/>
            <person name="Li M."/>
        </authorList>
    </citation>
    <scope>NUCLEOTIDE SEQUENCE [LARGE SCALE GENOMIC DNA]</scope>
    <source>
        <strain evidence="1">W1bin1</strain>
    </source>
</reference>
<gene>
    <name evidence="1" type="ORF">H2B03_06530</name>
</gene>
<dbReference type="Proteomes" id="UP000559653">
    <property type="component" value="Unassembled WGS sequence"/>
</dbReference>
<dbReference type="EMBL" id="JACEMZ010000045">
    <property type="protein sequence ID" value="MBA4452804.1"/>
    <property type="molecule type" value="Genomic_DNA"/>
</dbReference>
<comment type="caution">
    <text evidence="1">The sequence shown here is derived from an EMBL/GenBank/DDBJ whole genome shotgun (WGS) entry which is preliminary data.</text>
</comment>
<sequence>MEQIDEEKEEATQKVLDLLEEWGSDSKFIWFREIHRITDIDKGLLRNVINELKKTKEVTEFRSDTKRIFFCLQKYYKKCRDLEKRFKGKQVMLKDGSKVKVYQRSTKSAERTRKRLEKQKQKRQAKTYTKMKSRAKRNTRPHKS</sequence>
<name>A0AC60VZC4_9ARCH</name>
<organism evidence="1 2">
    <name type="scientific">Candidatus Nitrosomaritimum aestuariumsis</name>
    <dbReference type="NCBI Taxonomy" id="3342354"/>
    <lineage>
        <taxon>Archaea</taxon>
        <taxon>Nitrososphaerota</taxon>
        <taxon>Nitrososphaeria</taxon>
        <taxon>Nitrosopumilales</taxon>
        <taxon>Nitrosopumilaceae</taxon>
        <taxon>Candidatus Nitrosomaritimum</taxon>
    </lineage>
</organism>
<evidence type="ECO:0000313" key="2">
    <source>
        <dbReference type="Proteomes" id="UP000559653"/>
    </source>
</evidence>
<evidence type="ECO:0000313" key="1">
    <source>
        <dbReference type="EMBL" id="MBA4452804.1"/>
    </source>
</evidence>